<gene>
    <name evidence="1" type="ORF">GCM10011380_33030</name>
</gene>
<name>A0A916WZ61_9SPHN</name>
<evidence type="ECO:0000313" key="1">
    <source>
        <dbReference type="EMBL" id="GGB40951.1"/>
    </source>
</evidence>
<dbReference type="Proteomes" id="UP000623067">
    <property type="component" value="Unassembled WGS sequence"/>
</dbReference>
<proteinExistence type="predicted"/>
<reference evidence="1" key="2">
    <citation type="submission" date="2020-09" db="EMBL/GenBank/DDBJ databases">
        <authorList>
            <person name="Sun Q."/>
            <person name="Zhou Y."/>
        </authorList>
    </citation>
    <scope>NUCLEOTIDE SEQUENCE</scope>
    <source>
        <strain evidence="1">CGMCC 1.15330</strain>
    </source>
</reference>
<reference evidence="1" key="1">
    <citation type="journal article" date="2014" name="Int. J. Syst. Evol. Microbiol.">
        <title>Complete genome sequence of Corynebacterium casei LMG S-19264T (=DSM 44701T), isolated from a smear-ripened cheese.</title>
        <authorList>
            <consortium name="US DOE Joint Genome Institute (JGI-PGF)"/>
            <person name="Walter F."/>
            <person name="Albersmeier A."/>
            <person name="Kalinowski J."/>
            <person name="Ruckert C."/>
        </authorList>
    </citation>
    <scope>NUCLEOTIDE SEQUENCE</scope>
    <source>
        <strain evidence="1">CGMCC 1.15330</strain>
    </source>
</reference>
<sequence>MSWSDGVPDGSATDAAPGWGSICDGSLFPIVAAASCARAGAPISAIADVPRTSFEIERAEKPRIFIPPIASAAPAMVPGAPMPPLVAVFGTVVAPSWSRPACAHPQETVRAGILATTEITGNINHQTL</sequence>
<keyword evidence="2" id="KW-1185">Reference proteome</keyword>
<accession>A0A916WZ61</accession>
<protein>
    <submittedName>
        <fullName evidence="1">Uncharacterized protein</fullName>
    </submittedName>
</protein>
<evidence type="ECO:0000313" key="2">
    <source>
        <dbReference type="Proteomes" id="UP000623067"/>
    </source>
</evidence>
<comment type="caution">
    <text evidence="1">The sequence shown here is derived from an EMBL/GenBank/DDBJ whole genome shotgun (WGS) entry which is preliminary data.</text>
</comment>
<dbReference type="AlphaFoldDB" id="A0A916WZ61"/>
<dbReference type="EMBL" id="BMIH01000005">
    <property type="protein sequence ID" value="GGB40951.1"/>
    <property type="molecule type" value="Genomic_DNA"/>
</dbReference>
<organism evidence="1 2">
    <name type="scientific">Sphingomonas metalli</name>
    <dbReference type="NCBI Taxonomy" id="1779358"/>
    <lineage>
        <taxon>Bacteria</taxon>
        <taxon>Pseudomonadati</taxon>
        <taxon>Pseudomonadota</taxon>
        <taxon>Alphaproteobacteria</taxon>
        <taxon>Sphingomonadales</taxon>
        <taxon>Sphingomonadaceae</taxon>
        <taxon>Sphingomonas</taxon>
    </lineage>
</organism>